<keyword evidence="4" id="KW-1185">Reference proteome</keyword>
<sequence length="144" mass="16030">MGKQRGDASFLFVLVVVVVSLHPFISVASAIHLRDIYCPPEIGYRRRLPPCKERPEHTPKPIPRSPQPPEHVYSPPPPIELPPPPPTPKLSPPPPSIPRVPPPPRRHRPPPECPPQEPDCDDRRHRGGCQPCGVNDDGHPYCPP</sequence>
<comment type="caution">
    <text evidence="3">The sequence shown here is derived from an EMBL/GenBank/DDBJ whole genome shotgun (WGS) entry which is preliminary data.</text>
</comment>
<evidence type="ECO:0000313" key="4">
    <source>
        <dbReference type="Proteomes" id="UP001472677"/>
    </source>
</evidence>
<feature type="chain" id="PRO_5046498596" evidence="2">
    <location>
        <begin position="31"/>
        <end position="144"/>
    </location>
</feature>
<feature type="signal peptide" evidence="2">
    <location>
        <begin position="1"/>
        <end position="30"/>
    </location>
</feature>
<evidence type="ECO:0000313" key="3">
    <source>
        <dbReference type="EMBL" id="KAK8497316.1"/>
    </source>
</evidence>
<keyword evidence="2" id="KW-0732">Signal</keyword>
<reference evidence="3 4" key="1">
    <citation type="journal article" date="2024" name="G3 (Bethesda)">
        <title>Genome assembly of Hibiscus sabdariffa L. provides insights into metabolisms of medicinal natural products.</title>
        <authorList>
            <person name="Kim T."/>
        </authorList>
    </citation>
    <scope>NUCLEOTIDE SEQUENCE [LARGE SCALE GENOMIC DNA]</scope>
    <source>
        <strain evidence="3">TK-2024</strain>
        <tissue evidence="3">Old leaves</tissue>
    </source>
</reference>
<name>A0ABR2ATI0_9ROSI</name>
<dbReference type="Proteomes" id="UP001472677">
    <property type="component" value="Unassembled WGS sequence"/>
</dbReference>
<feature type="compositionally biased region" description="Pro residues" evidence="1">
    <location>
        <begin position="60"/>
        <end position="103"/>
    </location>
</feature>
<feature type="region of interest" description="Disordered" evidence="1">
    <location>
        <begin position="43"/>
        <end position="144"/>
    </location>
</feature>
<accession>A0ABR2ATI0</accession>
<protein>
    <submittedName>
        <fullName evidence="3">Uncharacterized protein</fullName>
    </submittedName>
</protein>
<dbReference type="EMBL" id="JBBPBM010000315">
    <property type="protein sequence ID" value="KAK8497316.1"/>
    <property type="molecule type" value="Genomic_DNA"/>
</dbReference>
<evidence type="ECO:0000256" key="1">
    <source>
        <dbReference type="SAM" id="MobiDB-lite"/>
    </source>
</evidence>
<feature type="compositionally biased region" description="Basic and acidic residues" evidence="1">
    <location>
        <begin position="50"/>
        <end position="59"/>
    </location>
</feature>
<dbReference type="PRINTS" id="PR01217">
    <property type="entry name" value="PRICHEXTENSN"/>
</dbReference>
<organism evidence="3 4">
    <name type="scientific">Hibiscus sabdariffa</name>
    <name type="common">roselle</name>
    <dbReference type="NCBI Taxonomy" id="183260"/>
    <lineage>
        <taxon>Eukaryota</taxon>
        <taxon>Viridiplantae</taxon>
        <taxon>Streptophyta</taxon>
        <taxon>Embryophyta</taxon>
        <taxon>Tracheophyta</taxon>
        <taxon>Spermatophyta</taxon>
        <taxon>Magnoliopsida</taxon>
        <taxon>eudicotyledons</taxon>
        <taxon>Gunneridae</taxon>
        <taxon>Pentapetalae</taxon>
        <taxon>rosids</taxon>
        <taxon>malvids</taxon>
        <taxon>Malvales</taxon>
        <taxon>Malvaceae</taxon>
        <taxon>Malvoideae</taxon>
        <taxon>Hibiscus</taxon>
    </lineage>
</organism>
<gene>
    <name evidence="3" type="ORF">V6N12_038623</name>
</gene>
<evidence type="ECO:0000256" key="2">
    <source>
        <dbReference type="SAM" id="SignalP"/>
    </source>
</evidence>
<proteinExistence type="predicted"/>